<comment type="caution">
    <text evidence="2">The sequence shown here is derived from an EMBL/GenBank/DDBJ whole genome shotgun (WGS) entry which is preliminary data.</text>
</comment>
<reference evidence="2" key="1">
    <citation type="journal article" date="2023" name="Science">
        <title>Genome structures resolve the early diversification of teleost fishes.</title>
        <authorList>
            <person name="Parey E."/>
            <person name="Louis A."/>
            <person name="Montfort J."/>
            <person name="Bouchez O."/>
            <person name="Roques C."/>
            <person name="Iampietro C."/>
            <person name="Lluch J."/>
            <person name="Castinel A."/>
            <person name="Donnadieu C."/>
            <person name="Desvignes T."/>
            <person name="Floi Bucao C."/>
            <person name="Jouanno E."/>
            <person name="Wen M."/>
            <person name="Mejri S."/>
            <person name="Dirks R."/>
            <person name="Jansen H."/>
            <person name="Henkel C."/>
            <person name="Chen W.J."/>
            <person name="Zahm M."/>
            <person name="Cabau C."/>
            <person name="Klopp C."/>
            <person name="Thompson A.W."/>
            <person name="Robinson-Rechavi M."/>
            <person name="Braasch I."/>
            <person name="Lecointre G."/>
            <person name="Bobe J."/>
            <person name="Postlethwait J.H."/>
            <person name="Berthelot C."/>
            <person name="Roest Crollius H."/>
            <person name="Guiguen Y."/>
        </authorList>
    </citation>
    <scope>NUCLEOTIDE SEQUENCE</scope>
    <source>
        <strain evidence="2">WJC10195</strain>
    </source>
</reference>
<evidence type="ECO:0000313" key="3">
    <source>
        <dbReference type="Proteomes" id="UP001152622"/>
    </source>
</evidence>
<dbReference type="AlphaFoldDB" id="A0A9Q1EUS7"/>
<proteinExistence type="predicted"/>
<evidence type="ECO:0000256" key="1">
    <source>
        <dbReference type="SAM" id="MobiDB-lite"/>
    </source>
</evidence>
<gene>
    <name evidence="2" type="ORF">SKAU_G00296670</name>
</gene>
<keyword evidence="3" id="KW-1185">Reference proteome</keyword>
<organism evidence="2 3">
    <name type="scientific">Synaphobranchus kaupii</name>
    <name type="common">Kaup's arrowtooth eel</name>
    <dbReference type="NCBI Taxonomy" id="118154"/>
    <lineage>
        <taxon>Eukaryota</taxon>
        <taxon>Metazoa</taxon>
        <taxon>Chordata</taxon>
        <taxon>Craniata</taxon>
        <taxon>Vertebrata</taxon>
        <taxon>Euteleostomi</taxon>
        <taxon>Actinopterygii</taxon>
        <taxon>Neopterygii</taxon>
        <taxon>Teleostei</taxon>
        <taxon>Anguilliformes</taxon>
        <taxon>Synaphobranchidae</taxon>
        <taxon>Synaphobranchus</taxon>
    </lineage>
</organism>
<protein>
    <submittedName>
        <fullName evidence="2">Uncharacterized protein</fullName>
    </submittedName>
</protein>
<feature type="region of interest" description="Disordered" evidence="1">
    <location>
        <begin position="173"/>
        <end position="205"/>
    </location>
</feature>
<name>A0A9Q1EUS7_SYNKA</name>
<dbReference type="Proteomes" id="UP001152622">
    <property type="component" value="Chromosome 12"/>
</dbReference>
<accession>A0A9Q1EUS7</accession>
<sequence length="205" mass="22527">MECAGLRVEALAGRCQASRVGREARRSFCVALSGRRRQACWDWLPTNQQQEILPCSREYTRKELGSVGAPLRPVCSDKRCRHGDESSDPVRVRRSRCTGCGELVEGGQRRGPGHKSVDGTASQRCCNISAGCRCYDAENEDVVMRADRLSCAVNGVSALCKTAQFLHPIPDVKQRGPRFYSLEPPAQKTSTDPPSERPKTSGKSC</sequence>
<evidence type="ECO:0000313" key="2">
    <source>
        <dbReference type="EMBL" id="KAJ8345474.1"/>
    </source>
</evidence>
<dbReference type="EMBL" id="JAINUF010000012">
    <property type="protein sequence ID" value="KAJ8345474.1"/>
    <property type="molecule type" value="Genomic_DNA"/>
</dbReference>